<dbReference type="SMART" id="SM00828">
    <property type="entry name" value="PKS_MT"/>
    <property type="match status" value="1"/>
</dbReference>
<dbReference type="CDD" id="cd02440">
    <property type="entry name" value="AdoMet_MTases"/>
    <property type="match status" value="1"/>
</dbReference>
<evidence type="ECO:0000313" key="7">
    <source>
        <dbReference type="EMBL" id="TFB07205.1"/>
    </source>
</evidence>
<dbReference type="RefSeq" id="XP_073563406.1">
    <property type="nucleotide sequence ID" value="XM_073698701.1"/>
</dbReference>
<evidence type="ECO:0000259" key="6">
    <source>
        <dbReference type="SMART" id="SM00828"/>
    </source>
</evidence>
<keyword evidence="4" id="KW-0949">S-adenosyl-L-methionine</keyword>
<evidence type="ECO:0000256" key="5">
    <source>
        <dbReference type="ARBA" id="ARBA00023098"/>
    </source>
</evidence>
<dbReference type="GO" id="GO:0008168">
    <property type="term" value="F:methyltransferase activity"/>
    <property type="evidence" value="ECO:0007669"/>
    <property type="project" value="UniProtKB-KW"/>
</dbReference>
<accession>A0ABY2HFV3</accession>
<keyword evidence="8" id="KW-1185">Reference proteome</keyword>
<evidence type="ECO:0000256" key="2">
    <source>
        <dbReference type="ARBA" id="ARBA00022603"/>
    </source>
</evidence>
<dbReference type="PIRSF" id="PIRSF003085">
    <property type="entry name" value="CMAS"/>
    <property type="match status" value="1"/>
</dbReference>
<name>A0ABY2HFV3_9HYPO</name>
<sequence>MAETWIQSTARNLVFQALKRIEQGRLTILIKYESGKNESISFGGDDSDSEPEIVVVIKNPQVFVRLCQAFDLGLSESYMVQEVECDNLVGLFTLYVKNQHALGASGGNLLYTLIPRAAHYLIPSNDATNALKNASFHYDTSNDHFAGFLSPDMNYSSALWSGEPGESLGSAQRRKIQNILDMAEVTSSHHVLDIGCGWGDLAIRAVQQTACRVTGLTLSKEQKSLADERIKAAGLQDKITILLCDYRKAPVPEGGYDRVISIEMLEHVGDKYMNKYFQHISGYLKPKGGRMVVQGITRINSFTSTGETVDNFIERYIFPGGYLPSINQLLTSIHNGSRGDLEVETVQSIGPHYIRTLQCWRENFDANWETIRQDFVSKSPSATESAIEAYRRQWVYYFQYCEAGFRTRILGNYVISAIRTPWPEIPANVPH</sequence>
<comment type="caution">
    <text evidence="7">The sequence shown here is derived from an EMBL/GenBank/DDBJ whole genome shotgun (WGS) entry which is preliminary data.</text>
</comment>
<dbReference type="InterPro" id="IPR029063">
    <property type="entry name" value="SAM-dependent_MTases_sf"/>
</dbReference>
<evidence type="ECO:0000256" key="3">
    <source>
        <dbReference type="ARBA" id="ARBA00022679"/>
    </source>
</evidence>
<protein>
    <submittedName>
        <fullName evidence="7">Tuberculostearic acid methyltransferase UfaA1</fullName>
    </submittedName>
</protein>
<feature type="domain" description="Polyketide synthase-like methyltransferase" evidence="6">
    <location>
        <begin position="159"/>
        <end position="415"/>
    </location>
</feature>
<evidence type="ECO:0000313" key="8">
    <source>
        <dbReference type="Proteomes" id="UP001642720"/>
    </source>
</evidence>
<dbReference type="PANTHER" id="PTHR43667:SF2">
    <property type="entry name" value="FATTY ACID C-METHYL TRANSFERASE"/>
    <property type="match status" value="1"/>
</dbReference>
<dbReference type="GeneID" id="300573151"/>
<dbReference type="Gene3D" id="3.40.50.150">
    <property type="entry name" value="Vaccinia Virus protein VP39"/>
    <property type="match status" value="1"/>
</dbReference>
<dbReference type="PANTHER" id="PTHR43667">
    <property type="entry name" value="CYCLOPROPANE-FATTY-ACYL-PHOSPHOLIPID SYNTHASE"/>
    <property type="match status" value="1"/>
</dbReference>
<dbReference type="InterPro" id="IPR050723">
    <property type="entry name" value="CFA/CMAS"/>
</dbReference>
<dbReference type="Pfam" id="PF02353">
    <property type="entry name" value="CMAS"/>
    <property type="match status" value="1"/>
</dbReference>
<organism evidence="7 8">
    <name type="scientific">Trichoderma ghanense</name>
    <dbReference type="NCBI Taxonomy" id="65468"/>
    <lineage>
        <taxon>Eukaryota</taxon>
        <taxon>Fungi</taxon>
        <taxon>Dikarya</taxon>
        <taxon>Ascomycota</taxon>
        <taxon>Pezizomycotina</taxon>
        <taxon>Sordariomycetes</taxon>
        <taxon>Hypocreomycetidae</taxon>
        <taxon>Hypocreales</taxon>
        <taxon>Hypocreaceae</taxon>
        <taxon>Trichoderma</taxon>
    </lineage>
</organism>
<comment type="similarity">
    <text evidence="1">Belongs to the CFA/CMAS family.</text>
</comment>
<gene>
    <name evidence="7" type="ORF">CCMA1212_001268</name>
</gene>
<dbReference type="Proteomes" id="UP001642720">
    <property type="component" value="Unassembled WGS sequence"/>
</dbReference>
<dbReference type="SUPFAM" id="SSF53335">
    <property type="entry name" value="S-adenosyl-L-methionine-dependent methyltransferases"/>
    <property type="match status" value="1"/>
</dbReference>
<reference evidence="7 8" key="1">
    <citation type="submission" date="2018-01" db="EMBL/GenBank/DDBJ databases">
        <title>Genome characterization of the sugarcane-associated fungus Trichoderma ghanense CCMA-1212 and their application in lignocelulose bioconversion.</title>
        <authorList>
            <person name="Steindorff A.S."/>
            <person name="Mendes T.D."/>
            <person name="Vilela E.S.D."/>
            <person name="Rodrigues D.S."/>
            <person name="Formighieri E.F."/>
            <person name="Melo I.S."/>
            <person name="Favaro L.C.L."/>
        </authorList>
    </citation>
    <scope>NUCLEOTIDE SEQUENCE [LARGE SCALE GENOMIC DNA]</scope>
    <source>
        <strain evidence="7 8">CCMA-1212</strain>
    </source>
</reference>
<evidence type="ECO:0000256" key="1">
    <source>
        <dbReference type="ARBA" id="ARBA00010815"/>
    </source>
</evidence>
<keyword evidence="2 7" id="KW-0489">Methyltransferase</keyword>
<evidence type="ECO:0000256" key="4">
    <source>
        <dbReference type="ARBA" id="ARBA00022691"/>
    </source>
</evidence>
<dbReference type="InterPro" id="IPR003333">
    <property type="entry name" value="CMAS"/>
</dbReference>
<dbReference type="GO" id="GO:0032259">
    <property type="term" value="P:methylation"/>
    <property type="evidence" value="ECO:0007669"/>
    <property type="project" value="UniProtKB-KW"/>
</dbReference>
<keyword evidence="3" id="KW-0808">Transferase</keyword>
<proteinExistence type="inferred from homology"/>
<keyword evidence="5" id="KW-0443">Lipid metabolism</keyword>
<dbReference type="EMBL" id="PPTA01000001">
    <property type="protein sequence ID" value="TFB07205.1"/>
    <property type="molecule type" value="Genomic_DNA"/>
</dbReference>
<dbReference type="InterPro" id="IPR020803">
    <property type="entry name" value="MeTfrase_dom"/>
</dbReference>